<dbReference type="RefSeq" id="WP_019618665.1">
    <property type="nucleotide sequence ID" value="NZ_JBHUNE010000009.1"/>
</dbReference>
<protein>
    <submittedName>
        <fullName evidence="2">Helix-turn-helix domain-containing protein</fullName>
    </submittedName>
</protein>
<dbReference type="EMBL" id="JBHUNE010000009">
    <property type="protein sequence ID" value="MFD2759151.1"/>
    <property type="molecule type" value="Genomic_DNA"/>
</dbReference>
<gene>
    <name evidence="2" type="ORF">ACFSW7_12275</name>
</gene>
<keyword evidence="3" id="KW-1185">Reference proteome</keyword>
<evidence type="ECO:0000313" key="2">
    <source>
        <dbReference type="EMBL" id="MFD2759151.1"/>
    </source>
</evidence>
<sequence>MTSTTGAEFPRFLTLADVADILQVDLDVVRDLVTTNELAAIRIGVDGAFRVEQRELEHFIADKYEARRRETMLEQAEFTDLPEITGSGSWRDRT</sequence>
<feature type="domain" description="Helix-turn-helix" evidence="1">
    <location>
        <begin position="12"/>
        <end position="62"/>
    </location>
</feature>
<reference evidence="3" key="1">
    <citation type="journal article" date="2019" name="Int. J. Syst. Evol. Microbiol.">
        <title>The Global Catalogue of Microorganisms (GCM) 10K type strain sequencing project: providing services to taxonomists for standard genome sequencing and annotation.</title>
        <authorList>
            <consortium name="The Broad Institute Genomics Platform"/>
            <consortium name="The Broad Institute Genome Sequencing Center for Infectious Disease"/>
            <person name="Wu L."/>
            <person name="Ma J."/>
        </authorList>
    </citation>
    <scope>NUCLEOTIDE SEQUENCE [LARGE SCALE GENOMIC DNA]</scope>
    <source>
        <strain evidence="3">TISTR 1514</strain>
    </source>
</reference>
<evidence type="ECO:0000313" key="3">
    <source>
        <dbReference type="Proteomes" id="UP001597492"/>
    </source>
</evidence>
<dbReference type="Pfam" id="PF12728">
    <property type="entry name" value="HTH_17"/>
    <property type="match status" value="1"/>
</dbReference>
<organism evidence="2 3">
    <name type="scientific">Gulosibacter faecalis</name>
    <dbReference type="NCBI Taxonomy" id="272240"/>
    <lineage>
        <taxon>Bacteria</taxon>
        <taxon>Bacillati</taxon>
        <taxon>Actinomycetota</taxon>
        <taxon>Actinomycetes</taxon>
        <taxon>Micrococcales</taxon>
        <taxon>Microbacteriaceae</taxon>
        <taxon>Gulosibacter</taxon>
    </lineage>
</organism>
<dbReference type="Proteomes" id="UP001597492">
    <property type="component" value="Unassembled WGS sequence"/>
</dbReference>
<comment type="caution">
    <text evidence="2">The sequence shown here is derived from an EMBL/GenBank/DDBJ whole genome shotgun (WGS) entry which is preliminary data.</text>
</comment>
<proteinExistence type="predicted"/>
<name>A0ABW5UZK0_9MICO</name>
<accession>A0ABW5UZK0</accession>
<evidence type="ECO:0000259" key="1">
    <source>
        <dbReference type="Pfam" id="PF12728"/>
    </source>
</evidence>
<dbReference type="InterPro" id="IPR041657">
    <property type="entry name" value="HTH_17"/>
</dbReference>